<reference evidence="1 2" key="1">
    <citation type="submission" date="2014-08" db="EMBL/GenBank/DDBJ databases">
        <title>Porphyromonas gulae strain:COT-052_OH3439 Genome sequencing.</title>
        <authorList>
            <person name="Wallis C."/>
            <person name="Deusch O."/>
            <person name="O'Flynn C."/>
            <person name="Davis I."/>
            <person name="Jospin G."/>
            <person name="Darling A.E."/>
            <person name="Coil D.A."/>
            <person name="Alexiev A."/>
            <person name="Horsfall A."/>
            <person name="Kirkwood N."/>
            <person name="Harris S."/>
            <person name="Eisen J.A."/>
        </authorList>
    </citation>
    <scope>NUCLEOTIDE SEQUENCE [LARGE SCALE GENOMIC DNA]</scope>
    <source>
        <strain evidence="2">COT-052 OH3439</strain>
    </source>
</reference>
<sequence length="415" mass="47492">MAIIKPFKGVRPPKELVEQVASRPYDVLNSEEAREEAKGNEKSLYHIIRPEIDFPVGKDEHDADVYEKAAENFRMFQEKGWLVQDAKENYYVYAQTMNGKTQYGLVVGAYVEDYMNGVIKKHELTRRDKEEDRMKHVRVNDANIEPVFFAYPENKELDTIVKKYAARPAEYDFVAEFDGFGHHFWVIDEEADIKRITELFAAMPALYIADGHHRSAAAALVGAEKAKNNPNHRGDEEYNYFMAVCFPADQLTIIDYNRVVKDLNGLSDEEFLQRLSQHFDVECKGTEEYRPTKLHNFSLYLDGKWYSLTAKAGTYDDNDPIGVLDVTISSNLILDEILGIKDLRSDKRIDFVGGIRGLGELKKRVDSGEMRVALALYPVSMKQLMDIADSGNIMPPKTTWFEPKLRSGLIIHKLS</sequence>
<dbReference type="EMBL" id="JRAK01000011">
    <property type="protein sequence ID" value="KGN94557.1"/>
    <property type="molecule type" value="Genomic_DNA"/>
</dbReference>
<protein>
    <recommendedName>
        <fullName evidence="3">SpoOJ/ParA/ParB/repB family protein</fullName>
    </recommendedName>
</protein>
<dbReference type="AlphaFoldDB" id="A0A0A2FWI4"/>
<accession>A0A0A2FWI4</accession>
<proteinExistence type="predicted"/>
<gene>
    <name evidence="1" type="ORF">HR15_00580</name>
</gene>
<name>A0A0A2FWI4_9PORP</name>
<dbReference type="PANTHER" id="PTHR36454">
    <property type="entry name" value="LMO2823 PROTEIN"/>
    <property type="match status" value="1"/>
</dbReference>
<dbReference type="Proteomes" id="UP000030146">
    <property type="component" value="Unassembled WGS sequence"/>
</dbReference>
<dbReference type="SUPFAM" id="SSF110849">
    <property type="entry name" value="ParB/Sulfiredoxin"/>
    <property type="match status" value="1"/>
</dbReference>
<dbReference type="PANTHER" id="PTHR36454:SF1">
    <property type="entry name" value="DUF1015 DOMAIN-CONTAINING PROTEIN"/>
    <property type="match status" value="1"/>
</dbReference>
<dbReference type="InterPro" id="IPR036086">
    <property type="entry name" value="ParB/Sulfiredoxin_sf"/>
</dbReference>
<dbReference type="RefSeq" id="WP_039423046.1">
    <property type="nucleotide sequence ID" value="NZ_JRAK01000011.1"/>
</dbReference>
<evidence type="ECO:0008006" key="3">
    <source>
        <dbReference type="Google" id="ProtNLM"/>
    </source>
</evidence>
<keyword evidence="2" id="KW-1185">Reference proteome</keyword>
<comment type="caution">
    <text evidence="1">The sequence shown here is derived from an EMBL/GenBank/DDBJ whole genome shotgun (WGS) entry which is preliminary data.</text>
</comment>
<organism evidence="1 2">
    <name type="scientific">Porphyromonas gulae</name>
    <dbReference type="NCBI Taxonomy" id="111105"/>
    <lineage>
        <taxon>Bacteria</taxon>
        <taxon>Pseudomonadati</taxon>
        <taxon>Bacteroidota</taxon>
        <taxon>Bacteroidia</taxon>
        <taxon>Bacteroidales</taxon>
        <taxon>Porphyromonadaceae</taxon>
        <taxon>Porphyromonas</taxon>
    </lineage>
</organism>
<dbReference type="InterPro" id="IPR008323">
    <property type="entry name" value="UCP033563"/>
</dbReference>
<dbReference type="Pfam" id="PF06245">
    <property type="entry name" value="DUF1015"/>
    <property type="match status" value="1"/>
</dbReference>
<evidence type="ECO:0000313" key="1">
    <source>
        <dbReference type="EMBL" id="KGN94557.1"/>
    </source>
</evidence>
<dbReference type="PIRSF" id="PIRSF033563">
    <property type="entry name" value="UCP033563"/>
    <property type="match status" value="1"/>
</dbReference>
<evidence type="ECO:0000313" key="2">
    <source>
        <dbReference type="Proteomes" id="UP000030146"/>
    </source>
</evidence>